<feature type="domain" description="Peptidase M16 middle/third" evidence="10">
    <location>
        <begin position="353"/>
        <end position="440"/>
    </location>
</feature>
<dbReference type="InterPro" id="IPR011765">
    <property type="entry name" value="Pept_M16_N"/>
</dbReference>
<evidence type="ECO:0000313" key="13">
    <source>
        <dbReference type="Proteomes" id="UP001516464"/>
    </source>
</evidence>
<dbReference type="InterPro" id="IPR054734">
    <property type="entry name" value="PqqF-like_C_4"/>
</dbReference>
<keyword evidence="3" id="KW-0479">Metal-binding</keyword>
<dbReference type="Pfam" id="PF05193">
    <property type="entry name" value="Peptidase_M16_C"/>
    <property type="match status" value="1"/>
</dbReference>
<keyword evidence="13" id="KW-1185">Reference proteome</keyword>
<evidence type="ECO:0000259" key="11">
    <source>
        <dbReference type="Pfam" id="PF22456"/>
    </source>
</evidence>
<evidence type="ECO:0000256" key="3">
    <source>
        <dbReference type="ARBA" id="ARBA00022723"/>
    </source>
</evidence>
<keyword evidence="2" id="KW-0645">Protease</keyword>
<dbReference type="Gene3D" id="3.30.830.10">
    <property type="entry name" value="Metalloenzyme, LuxS/M16 peptidase-like"/>
    <property type="match status" value="4"/>
</dbReference>
<dbReference type="Pfam" id="PF16187">
    <property type="entry name" value="Peptidase_M16_M"/>
    <property type="match status" value="2"/>
</dbReference>
<comment type="similarity">
    <text evidence="1 7">Belongs to the peptidase M16 family.</text>
</comment>
<evidence type="ECO:0000256" key="1">
    <source>
        <dbReference type="ARBA" id="ARBA00007261"/>
    </source>
</evidence>
<keyword evidence="4" id="KW-0378">Hydrolase</keyword>
<dbReference type="PANTHER" id="PTHR43690">
    <property type="entry name" value="NARDILYSIN"/>
    <property type="match status" value="1"/>
</dbReference>
<dbReference type="InterPro" id="IPR011249">
    <property type="entry name" value="Metalloenz_LuxS/M16"/>
</dbReference>
<feature type="domain" description="Peptidase M16 N-terminal" evidence="8">
    <location>
        <begin position="2"/>
        <end position="130"/>
    </location>
</feature>
<feature type="domain" description="Peptidase M16 C-terminal" evidence="9">
    <location>
        <begin position="162"/>
        <end position="331"/>
    </location>
</feature>
<dbReference type="InterPro" id="IPR032632">
    <property type="entry name" value="Peptidase_M16_M"/>
</dbReference>
<proteinExistence type="inferred from homology"/>
<evidence type="ECO:0000256" key="6">
    <source>
        <dbReference type="ARBA" id="ARBA00023049"/>
    </source>
</evidence>
<dbReference type="InterPro" id="IPR001431">
    <property type="entry name" value="Pept_M16_Zn_BS"/>
</dbReference>
<keyword evidence="5" id="KW-0862">Zinc</keyword>
<evidence type="ECO:0000313" key="12">
    <source>
        <dbReference type="EMBL" id="KAF7682421.1"/>
    </source>
</evidence>
<dbReference type="InterPro" id="IPR050626">
    <property type="entry name" value="Peptidase_M16"/>
</dbReference>
<evidence type="ECO:0000256" key="2">
    <source>
        <dbReference type="ARBA" id="ARBA00022670"/>
    </source>
</evidence>
<dbReference type="SUPFAM" id="SSF63411">
    <property type="entry name" value="LuxS/MPP-like metallohydrolase"/>
    <property type="match status" value="4"/>
</dbReference>
<dbReference type="EMBL" id="SBIQ01000267">
    <property type="protein sequence ID" value="KAF7682421.1"/>
    <property type="molecule type" value="Genomic_DNA"/>
</dbReference>
<evidence type="ECO:0000259" key="10">
    <source>
        <dbReference type="Pfam" id="PF16187"/>
    </source>
</evidence>
<evidence type="ECO:0000256" key="7">
    <source>
        <dbReference type="RuleBase" id="RU004447"/>
    </source>
</evidence>
<feature type="domain" description="Coenzyme PQQ synthesis protein F-like C-terminal lobe" evidence="11">
    <location>
        <begin position="726"/>
        <end position="818"/>
    </location>
</feature>
<dbReference type="PROSITE" id="PS00143">
    <property type="entry name" value="INSULINASE"/>
    <property type="match status" value="1"/>
</dbReference>
<sequence>MKIITISNPKADIAGCSMTVGVGSQNDLIDTLGIAHFLEHMLFIGTEEYPDENEFMKYIKDHNGSYNAATSDEHTVFYYTINPKHLEDSLKRFSGFFKYPLLKEDSIKREILAVDSEYQMKLKNDDRRIYQMINNCIQDKYVSRRFSCGNKMTLDKEGIRNILVNFYENNYSANKMCLVIYGKESNDTLFNYAVNYFNEVKSISDNNIDTSCSFGFNQIFKPEFIGKIIKIKPIGELSDLIITIALPSEYTIYYKFHVYGFISYILKKENKGSLIHKLKTEGYIFSLSSSWDSSKSYCSYSIRFSLTQKGLNNYLKILEILETFIKDKIYSTDENSFSFEEYKKLNILCRKEFAYKENEDPISLCKRLGKIAMSNIDAEHLLDYGYLLSHYNKPLLISILNTLSDRKNWLIFLVSESMFNKSSAREEKEKYYDISYKVDDEQLIVSNYSFIFEYNDIINSYEGLEILEDDILPTPIELPDSEIDYEIANGKLKYVFTNNYKTPKSCIYVLFKSQTNIAIQSVFCDLVKDVFKTTTEYYNFFFSYNFLRLKKGLRLYFYGFDSDILQIIKLFIDIMKHESFSEESFNRIKNSLIKNIKMHLFTYPSNRVFDGADMIYIPNHISFEDMLVQLNELTFNDMINYKREFYVEMLVCGNLLFKKASDLFSYICNSFKADNIVIPTIKINDECKNPVIVTSHGHSDNAYGVFYRIGELKNYKLTALARVITNHASNRFFDTLRTKESFGYIVSCQVRPILSNLFIVFLVQSQRKNEEINERINLFFEELLNNITIEDFEVSKNAVIGDLEIKYKSLNGLGNFLWGMKMNEYWDLNYHENMIKSVKELKFEDINEIRSIKNILRVYVEPEKND</sequence>
<dbReference type="InterPro" id="IPR007863">
    <property type="entry name" value="Peptidase_M16_C"/>
</dbReference>
<name>A0ABQ7HW90_9MICR</name>
<evidence type="ECO:0000259" key="8">
    <source>
        <dbReference type="Pfam" id="PF00675"/>
    </source>
</evidence>
<dbReference type="Pfam" id="PF00675">
    <property type="entry name" value="Peptidase_M16"/>
    <property type="match status" value="1"/>
</dbReference>
<organism evidence="12 13">
    <name type="scientific">Astathelohania contejeani</name>
    <dbReference type="NCBI Taxonomy" id="164912"/>
    <lineage>
        <taxon>Eukaryota</taxon>
        <taxon>Fungi</taxon>
        <taxon>Fungi incertae sedis</taxon>
        <taxon>Microsporidia</taxon>
        <taxon>Astathelohaniidae</taxon>
        <taxon>Astathelohania</taxon>
    </lineage>
</organism>
<evidence type="ECO:0000256" key="5">
    <source>
        <dbReference type="ARBA" id="ARBA00022833"/>
    </source>
</evidence>
<reference evidence="12 13" key="1">
    <citation type="submission" date="2019-01" db="EMBL/GenBank/DDBJ databases">
        <title>Genomes sequencing and comparative genomics of infectious freshwater microsporidia, Cucumispora dikerogammari and Thelohania contejeani.</title>
        <authorList>
            <person name="Cormier A."/>
            <person name="Giraud I."/>
            <person name="Wattier R."/>
            <person name="Teixeira M."/>
            <person name="Grandjean F."/>
            <person name="Rigaud T."/>
            <person name="Cordaux R."/>
        </authorList>
    </citation>
    <scope>NUCLEOTIDE SEQUENCE [LARGE SCALE GENOMIC DNA]</scope>
    <source>
        <strain evidence="12">T1</strain>
        <tissue evidence="12">Spores</tissue>
    </source>
</reference>
<dbReference type="Proteomes" id="UP001516464">
    <property type="component" value="Unassembled WGS sequence"/>
</dbReference>
<comment type="caution">
    <text evidence="12">The sequence shown here is derived from an EMBL/GenBank/DDBJ whole genome shotgun (WGS) entry which is preliminary data.</text>
</comment>
<dbReference type="PANTHER" id="PTHR43690:SF18">
    <property type="entry name" value="INSULIN-DEGRADING ENZYME-RELATED"/>
    <property type="match status" value="1"/>
</dbReference>
<keyword evidence="6" id="KW-0482">Metalloprotease</keyword>
<accession>A0ABQ7HW90</accession>
<gene>
    <name evidence="12" type="primary">STE23_1</name>
    <name evidence="12" type="ORF">TCON_2353</name>
</gene>
<evidence type="ECO:0000259" key="9">
    <source>
        <dbReference type="Pfam" id="PF05193"/>
    </source>
</evidence>
<dbReference type="Pfam" id="PF22456">
    <property type="entry name" value="PqqF-like_C_4"/>
    <property type="match status" value="1"/>
</dbReference>
<evidence type="ECO:0000256" key="4">
    <source>
        <dbReference type="ARBA" id="ARBA00022801"/>
    </source>
</evidence>
<feature type="domain" description="Peptidase M16 middle/third" evidence="10">
    <location>
        <begin position="498"/>
        <end position="627"/>
    </location>
</feature>
<protein>
    <submittedName>
        <fullName evidence="12">A-factor-processing enzyme</fullName>
    </submittedName>
</protein>